<evidence type="ECO:0000313" key="4">
    <source>
        <dbReference type="WBParaSite" id="SSLN_0001009901-mRNA-1"/>
    </source>
</evidence>
<name>A0A183SZT9_SCHSO</name>
<dbReference type="AlphaFoldDB" id="A0A183SZT9"/>
<evidence type="ECO:0000313" key="2">
    <source>
        <dbReference type="EMBL" id="VDL96122.1"/>
    </source>
</evidence>
<keyword evidence="3" id="KW-1185">Reference proteome</keyword>
<reference evidence="4" key="1">
    <citation type="submission" date="2016-06" db="UniProtKB">
        <authorList>
            <consortium name="WormBaseParasite"/>
        </authorList>
    </citation>
    <scope>IDENTIFICATION</scope>
</reference>
<accession>A0A183SZT9</accession>
<reference evidence="2 3" key="2">
    <citation type="submission" date="2018-11" db="EMBL/GenBank/DDBJ databases">
        <authorList>
            <consortium name="Pathogen Informatics"/>
        </authorList>
    </citation>
    <scope>NUCLEOTIDE SEQUENCE [LARGE SCALE GENOMIC DNA]</scope>
    <source>
        <strain evidence="2 3">NST_G2</strain>
    </source>
</reference>
<protein>
    <submittedName>
        <fullName evidence="4">Phosphoribulokinase</fullName>
    </submittedName>
</protein>
<feature type="region of interest" description="Disordered" evidence="1">
    <location>
        <begin position="1"/>
        <end position="25"/>
    </location>
</feature>
<proteinExistence type="predicted"/>
<sequence length="108" mass="11739">MEQPSPSDSQSTGQSLNTHSTYTEPTAWSGYSAETAGVEVVELPRLLLVDLQSLRSIQQRRQYDSFVHLEFGAEVESMSIPDHILHASKGLAGFSDPMGDLIVDFGAA</sequence>
<evidence type="ECO:0000313" key="3">
    <source>
        <dbReference type="Proteomes" id="UP000275846"/>
    </source>
</evidence>
<dbReference type="WBParaSite" id="SSLN_0001009901-mRNA-1">
    <property type="protein sequence ID" value="SSLN_0001009901-mRNA-1"/>
    <property type="gene ID" value="SSLN_0001009901"/>
</dbReference>
<organism evidence="4">
    <name type="scientific">Schistocephalus solidus</name>
    <name type="common">Tapeworm</name>
    <dbReference type="NCBI Taxonomy" id="70667"/>
    <lineage>
        <taxon>Eukaryota</taxon>
        <taxon>Metazoa</taxon>
        <taxon>Spiralia</taxon>
        <taxon>Lophotrochozoa</taxon>
        <taxon>Platyhelminthes</taxon>
        <taxon>Cestoda</taxon>
        <taxon>Eucestoda</taxon>
        <taxon>Diphyllobothriidea</taxon>
        <taxon>Diphyllobothriidae</taxon>
        <taxon>Schistocephalus</taxon>
    </lineage>
</organism>
<dbReference type="Proteomes" id="UP000275846">
    <property type="component" value="Unassembled WGS sequence"/>
</dbReference>
<gene>
    <name evidence="2" type="ORF">SSLN_LOCUS9737</name>
</gene>
<dbReference type="EMBL" id="UYSU01035423">
    <property type="protein sequence ID" value="VDL96122.1"/>
    <property type="molecule type" value="Genomic_DNA"/>
</dbReference>
<evidence type="ECO:0000256" key="1">
    <source>
        <dbReference type="SAM" id="MobiDB-lite"/>
    </source>
</evidence>